<keyword evidence="13" id="KW-1185">Reference proteome</keyword>
<evidence type="ECO:0000256" key="2">
    <source>
        <dbReference type="ARBA" id="ARBA00022801"/>
    </source>
</evidence>
<evidence type="ECO:0000256" key="3">
    <source>
        <dbReference type="ARBA" id="ARBA00022837"/>
    </source>
</evidence>
<dbReference type="PROSITE" id="PS50222">
    <property type="entry name" value="EF_HAND_2"/>
    <property type="match status" value="2"/>
</dbReference>
<dbReference type="PROSITE" id="PS50008">
    <property type="entry name" value="PIPLC_Y_DOMAIN"/>
    <property type="match status" value="1"/>
</dbReference>
<keyword evidence="5 7" id="KW-0443">Lipid metabolism</keyword>
<dbReference type="PROSITE" id="PS00018">
    <property type="entry name" value="EF_HAND_1"/>
    <property type="match status" value="1"/>
</dbReference>
<dbReference type="InterPro" id="IPR001192">
    <property type="entry name" value="PI-PLC_fam"/>
</dbReference>
<dbReference type="InterPro" id="IPR001711">
    <property type="entry name" value="PLipase_C_Pinositol-sp_Y"/>
</dbReference>
<dbReference type="InterPro" id="IPR011993">
    <property type="entry name" value="PH-like_dom_sf"/>
</dbReference>
<evidence type="ECO:0000259" key="9">
    <source>
        <dbReference type="PROSITE" id="PS50004"/>
    </source>
</evidence>
<dbReference type="SMART" id="SM00239">
    <property type="entry name" value="C2"/>
    <property type="match status" value="1"/>
</dbReference>
<dbReference type="InterPro" id="IPR002048">
    <property type="entry name" value="EF_hand_dom"/>
</dbReference>
<keyword evidence="6" id="KW-0807">Transducer</keyword>
<sequence length="824" mass="93883">MSTQKELPNIPNMPGFTEPQLGVNVPNMPCSAQPTQRANIPNMPGSDQTTNIPMSNSTQTPNIPNMPGTTQQSAQYQPESSSMPTLDVQQAIKPPEPLGAVFEIPPILLTPHKLYKVSVSVKHDRMFHIDPHLNRIEWNSGKKWKVPVVNIEWIKEVRTSDEAFIFNALLKPNEVVLYKPRWFSIVYVEKGEYKNLNLVAPTVEFKDIWVNTLREISSYGSKIPALDYLNVRFENWLKKIWTQADRNNDKTLDYSEVKDLFEQLNIFIPSKLLKLKFKEVNTDGSGKLDFEAFKNLVCFCRQRQDLRHVFSLLVKDGSEHINRQEFVNFLQDVQKHDPTEADEIYRKYCDEATGLVEFSGLESYLLSEDGHYFKKERAGMYQDMGFPLSYYYIASSHNTYLLSNQLKGESSVEGYIRALRMGCRCVELDCWDGSDGEPIIYHGYTLTSKILFRDVIMAIKKYAFVTSPYPLILSLEMHCSLVQQERIAAILIDILGESLLTSSIDASGTSLPSPQKLQHKIMIKGKVVRNELSEEVISSSDSEGASVESKSKAKKVKVAKALSDLVIYCKAVHFQGFGSTEKRFDEMSSFKEHTSLKFCEEDMQKYFQYIQMQLSRIYPAGKRVNSSNFDPTHHWAAGCQVVALNYQTYDRSMDLNQALFRGNGSCGYILKPEYLLKDGIIPDSGKVLTIEIISAHQLPKPEESEEGEVVDPYCEIEVITPGKPVQRGKTKTVEDNGFNPQWNEKYIFHVPRFELSFLRISICDKDYHRDQFLASHSSLLGNLKPGYRHLELKNFAGEIIPFGNVFVRLEILDSGNVPVKASTF</sequence>
<evidence type="ECO:0000256" key="1">
    <source>
        <dbReference type="ARBA" id="ARBA00012368"/>
    </source>
</evidence>
<evidence type="ECO:0000313" key="12">
    <source>
        <dbReference type="EMBL" id="KAK9696309.1"/>
    </source>
</evidence>
<dbReference type="SUPFAM" id="SSF47473">
    <property type="entry name" value="EF-hand"/>
    <property type="match status" value="1"/>
</dbReference>
<dbReference type="EMBL" id="JASJQH010007978">
    <property type="protein sequence ID" value="KAK9696309.1"/>
    <property type="molecule type" value="Genomic_DNA"/>
</dbReference>
<dbReference type="SUPFAM" id="SSF51695">
    <property type="entry name" value="PLC-like phosphodiesterases"/>
    <property type="match status" value="1"/>
</dbReference>
<dbReference type="EC" id="3.1.4.11" evidence="1 7"/>
<dbReference type="SUPFAM" id="SSF50729">
    <property type="entry name" value="PH domain-like"/>
    <property type="match status" value="1"/>
</dbReference>
<dbReference type="SUPFAM" id="SSF49562">
    <property type="entry name" value="C2 domain (Calcium/lipid-binding domain, CaLB)"/>
    <property type="match status" value="1"/>
</dbReference>
<feature type="domain" description="EF-hand" evidence="11">
    <location>
        <begin position="232"/>
        <end position="267"/>
    </location>
</feature>
<dbReference type="InterPro" id="IPR018247">
    <property type="entry name" value="EF_Hand_1_Ca_BS"/>
</dbReference>
<evidence type="ECO:0000259" key="11">
    <source>
        <dbReference type="PROSITE" id="PS50222"/>
    </source>
</evidence>
<dbReference type="PRINTS" id="PR00390">
    <property type="entry name" value="PHPHLIPASEC"/>
</dbReference>
<dbReference type="CDD" id="cd15898">
    <property type="entry name" value="EFh_PI-PLC"/>
    <property type="match status" value="1"/>
</dbReference>
<feature type="domain" description="PI-PLC Y-box" evidence="10">
    <location>
        <begin position="562"/>
        <end position="675"/>
    </location>
</feature>
<dbReference type="Pfam" id="PF00387">
    <property type="entry name" value="PI-PLC-Y"/>
    <property type="match status" value="1"/>
</dbReference>
<dbReference type="SMART" id="SM00149">
    <property type="entry name" value="PLCYc"/>
    <property type="match status" value="1"/>
</dbReference>
<name>A0ABR2VS44_9FUNG</name>
<evidence type="ECO:0000313" key="13">
    <source>
        <dbReference type="Proteomes" id="UP001479436"/>
    </source>
</evidence>
<dbReference type="Gene3D" id="3.20.20.190">
    <property type="entry name" value="Phosphatidylinositol (PI) phosphodiesterase"/>
    <property type="match status" value="1"/>
</dbReference>
<dbReference type="Pfam" id="PF00388">
    <property type="entry name" value="PI-PLC-X"/>
    <property type="match status" value="1"/>
</dbReference>
<dbReference type="PANTHER" id="PTHR10336:SF36">
    <property type="entry name" value="1-PHOSPHATIDYLINOSITOL 4,5-BISPHOSPHATE PHOSPHODIESTERASE BETA-4"/>
    <property type="match status" value="1"/>
</dbReference>
<dbReference type="Gene3D" id="2.60.40.150">
    <property type="entry name" value="C2 domain"/>
    <property type="match status" value="1"/>
</dbReference>
<evidence type="ECO:0000256" key="6">
    <source>
        <dbReference type="ARBA" id="ARBA00023224"/>
    </source>
</evidence>
<accession>A0ABR2VS44</accession>
<dbReference type="InterPro" id="IPR000909">
    <property type="entry name" value="PLipase_C_PInositol-sp_X_dom"/>
</dbReference>
<dbReference type="PROSITE" id="PS50007">
    <property type="entry name" value="PIPLC_X_DOMAIN"/>
    <property type="match status" value="1"/>
</dbReference>
<dbReference type="SMART" id="SM00054">
    <property type="entry name" value="EFh"/>
    <property type="match status" value="3"/>
</dbReference>
<feature type="domain" description="C2" evidence="9">
    <location>
        <begin position="672"/>
        <end position="794"/>
    </location>
</feature>
<dbReference type="PANTHER" id="PTHR10336">
    <property type="entry name" value="PHOSPHOINOSITIDE-SPECIFIC PHOSPHOLIPASE C FAMILY PROTEIN"/>
    <property type="match status" value="1"/>
</dbReference>
<gene>
    <name evidence="12" type="ORF">K7432_012536</name>
</gene>
<dbReference type="InterPro" id="IPR017946">
    <property type="entry name" value="PLC-like_Pdiesterase_TIM-brl"/>
</dbReference>
<dbReference type="CDD" id="cd00275">
    <property type="entry name" value="C2_PLC_like"/>
    <property type="match status" value="1"/>
</dbReference>
<evidence type="ECO:0000256" key="4">
    <source>
        <dbReference type="ARBA" id="ARBA00022963"/>
    </source>
</evidence>
<dbReference type="InterPro" id="IPR000008">
    <property type="entry name" value="C2_dom"/>
</dbReference>
<evidence type="ECO:0000256" key="8">
    <source>
        <dbReference type="SAM" id="MobiDB-lite"/>
    </source>
</evidence>
<comment type="caution">
    <text evidence="12">The sequence shown here is derived from an EMBL/GenBank/DDBJ whole genome shotgun (WGS) entry which is preliminary data.</text>
</comment>
<keyword evidence="3" id="KW-0106">Calcium</keyword>
<evidence type="ECO:0000256" key="7">
    <source>
        <dbReference type="RuleBase" id="RU361133"/>
    </source>
</evidence>
<reference evidence="12 13" key="1">
    <citation type="submission" date="2023-04" db="EMBL/GenBank/DDBJ databases">
        <title>Genome of Basidiobolus ranarum AG-B5.</title>
        <authorList>
            <person name="Stajich J.E."/>
            <person name="Carter-House D."/>
            <person name="Gryganskyi A."/>
        </authorList>
    </citation>
    <scope>NUCLEOTIDE SEQUENCE [LARGE SCALE GENOMIC DNA]</scope>
    <source>
        <strain evidence="12 13">AG-B5</strain>
    </source>
</reference>
<feature type="region of interest" description="Disordered" evidence="8">
    <location>
        <begin position="41"/>
        <end position="87"/>
    </location>
</feature>
<comment type="catalytic activity">
    <reaction evidence="7">
        <text>a 1,2-diacyl-sn-glycero-3-phospho-(1D-myo-inositol-4,5-bisphosphate) + H2O = 1D-myo-inositol 1,4,5-trisphosphate + a 1,2-diacyl-sn-glycerol + H(+)</text>
        <dbReference type="Rhea" id="RHEA:33179"/>
        <dbReference type="ChEBI" id="CHEBI:15377"/>
        <dbReference type="ChEBI" id="CHEBI:15378"/>
        <dbReference type="ChEBI" id="CHEBI:17815"/>
        <dbReference type="ChEBI" id="CHEBI:58456"/>
        <dbReference type="ChEBI" id="CHEBI:203600"/>
        <dbReference type="EC" id="3.1.4.11"/>
    </reaction>
</comment>
<dbReference type="InterPro" id="IPR035892">
    <property type="entry name" value="C2_domain_sf"/>
</dbReference>
<dbReference type="Proteomes" id="UP001479436">
    <property type="component" value="Unassembled WGS sequence"/>
</dbReference>
<evidence type="ECO:0000256" key="5">
    <source>
        <dbReference type="ARBA" id="ARBA00023098"/>
    </source>
</evidence>
<organism evidence="12 13">
    <name type="scientific">Basidiobolus ranarum</name>
    <dbReference type="NCBI Taxonomy" id="34480"/>
    <lineage>
        <taxon>Eukaryota</taxon>
        <taxon>Fungi</taxon>
        <taxon>Fungi incertae sedis</taxon>
        <taxon>Zoopagomycota</taxon>
        <taxon>Entomophthoromycotina</taxon>
        <taxon>Basidiobolomycetes</taxon>
        <taxon>Basidiobolales</taxon>
        <taxon>Basidiobolaceae</taxon>
        <taxon>Basidiobolus</taxon>
    </lineage>
</organism>
<dbReference type="Gene3D" id="2.30.29.30">
    <property type="entry name" value="Pleckstrin-homology domain (PH domain)/Phosphotyrosine-binding domain (PTB)"/>
    <property type="match status" value="1"/>
</dbReference>
<keyword evidence="4 7" id="KW-0442">Lipid degradation</keyword>
<dbReference type="Pfam" id="PF00168">
    <property type="entry name" value="C2"/>
    <property type="match status" value="1"/>
</dbReference>
<proteinExistence type="predicted"/>
<dbReference type="InterPro" id="IPR011992">
    <property type="entry name" value="EF-hand-dom_pair"/>
</dbReference>
<evidence type="ECO:0000259" key="10">
    <source>
        <dbReference type="PROSITE" id="PS50008"/>
    </source>
</evidence>
<dbReference type="PROSITE" id="PS50004">
    <property type="entry name" value="C2"/>
    <property type="match status" value="1"/>
</dbReference>
<feature type="domain" description="EF-hand" evidence="11">
    <location>
        <begin position="301"/>
        <end position="336"/>
    </location>
</feature>
<keyword evidence="2 7" id="KW-0378">Hydrolase</keyword>
<dbReference type="SMART" id="SM00148">
    <property type="entry name" value="PLCXc"/>
    <property type="match status" value="1"/>
</dbReference>
<dbReference type="Gene3D" id="1.10.238.10">
    <property type="entry name" value="EF-hand"/>
    <property type="match status" value="1"/>
</dbReference>
<protein>
    <recommendedName>
        <fullName evidence="1 7">Phosphoinositide phospholipase C</fullName>
        <ecNumber evidence="1 7">3.1.4.11</ecNumber>
    </recommendedName>
</protein>